<dbReference type="CDD" id="cd02440">
    <property type="entry name" value="AdoMet_MTases"/>
    <property type="match status" value="1"/>
</dbReference>
<feature type="compositionally biased region" description="Acidic residues" evidence="4">
    <location>
        <begin position="1032"/>
        <end position="1041"/>
    </location>
</feature>
<feature type="compositionally biased region" description="Polar residues" evidence="4">
    <location>
        <begin position="27"/>
        <end position="41"/>
    </location>
</feature>
<evidence type="ECO:0000256" key="1">
    <source>
        <dbReference type="ARBA" id="ARBA00022603"/>
    </source>
</evidence>
<reference evidence="6" key="1">
    <citation type="submission" date="2023-03" db="EMBL/GenBank/DDBJ databases">
        <title>Massive genome expansion in bonnet fungi (Mycena s.s.) driven by repeated elements and novel gene families across ecological guilds.</title>
        <authorList>
            <consortium name="Lawrence Berkeley National Laboratory"/>
            <person name="Harder C.B."/>
            <person name="Miyauchi S."/>
            <person name="Viragh M."/>
            <person name="Kuo A."/>
            <person name="Thoen E."/>
            <person name="Andreopoulos B."/>
            <person name="Lu D."/>
            <person name="Skrede I."/>
            <person name="Drula E."/>
            <person name="Henrissat B."/>
            <person name="Morin E."/>
            <person name="Kohler A."/>
            <person name="Barry K."/>
            <person name="LaButti K."/>
            <person name="Morin E."/>
            <person name="Salamov A."/>
            <person name="Lipzen A."/>
            <person name="Mereny Z."/>
            <person name="Hegedus B."/>
            <person name="Baldrian P."/>
            <person name="Stursova M."/>
            <person name="Weitz H."/>
            <person name="Taylor A."/>
            <person name="Grigoriev I.V."/>
            <person name="Nagy L.G."/>
            <person name="Martin F."/>
            <person name="Kauserud H."/>
        </authorList>
    </citation>
    <scope>NUCLEOTIDE SEQUENCE</scope>
    <source>
        <strain evidence="6">CBHHK188m</strain>
    </source>
</reference>
<dbReference type="PROSITE" id="PS51683">
    <property type="entry name" value="SAM_OMT_II"/>
    <property type="match status" value="1"/>
</dbReference>
<feature type="compositionally biased region" description="Low complexity" evidence="4">
    <location>
        <begin position="865"/>
        <end position="880"/>
    </location>
</feature>
<evidence type="ECO:0000256" key="2">
    <source>
        <dbReference type="ARBA" id="ARBA00022679"/>
    </source>
</evidence>
<evidence type="ECO:0000259" key="5">
    <source>
        <dbReference type="Pfam" id="PF00891"/>
    </source>
</evidence>
<feature type="region of interest" description="Disordered" evidence="4">
    <location>
        <begin position="359"/>
        <end position="389"/>
    </location>
</feature>
<dbReference type="Pfam" id="PF00891">
    <property type="entry name" value="Methyltransf_2"/>
    <property type="match status" value="1"/>
</dbReference>
<evidence type="ECO:0000256" key="4">
    <source>
        <dbReference type="SAM" id="MobiDB-lite"/>
    </source>
</evidence>
<feature type="compositionally biased region" description="Pro residues" evidence="4">
    <location>
        <begin position="953"/>
        <end position="963"/>
    </location>
</feature>
<dbReference type="GO" id="GO:0032259">
    <property type="term" value="P:methylation"/>
    <property type="evidence" value="ECO:0007669"/>
    <property type="project" value="UniProtKB-KW"/>
</dbReference>
<feature type="region of interest" description="Disordered" evidence="4">
    <location>
        <begin position="696"/>
        <end position="726"/>
    </location>
</feature>
<feature type="region of interest" description="Disordered" evidence="4">
    <location>
        <begin position="766"/>
        <end position="990"/>
    </location>
</feature>
<sequence length="1076" mass="113044">MTFATLRALHAILGDALDEIEAVYAAPSSTDENSGIGNENGTDTERTEKPAYASPPPSPLFPNPNSNSPAHPTLDFPALDAPHAPHSPAEQLTAHPTVVAATNRILAAAGHIAATVQNPFLALCDAGMGYHLPSCLRLFEAAHVAEALRAGPMHVSDIARRVGMAGDDGSGVQGGGVGMGSGEKTLAHVLRLLATHHVVREVVPDVFAVNRISSLIDTGRDLEELVADPSNKYAADGGAIAAFVGLCTDELHKSSAYLTEAVFPGCPTARGLASPTAATFPLSASSLSSSTSTSPSFSSNATSTAAGTSISIPNTGPPSTKSGNTEPLTDPTRAPFNYAFGCGGVGYFAWLEGEGCPSSASASTSNSTEKGGRKDEKEKGGKDGNPNRFRLERFGRAMSGTGSWEAPGAVLQGASLRRSSLLAISFRVDMRSPSRLPSSYLRLIAFADARAHTGFDWASLPRGSTVVDVGGGIGSTSMLLASTFADAEEGPGLRFVIQDRPVVVEMGEKAWRDKCPELLESGAVRFQVHDFFTPQPIIDAAVFLLRVVLHDWPDAFAQRILLRLRAAAAPHTRLVLADWVLPLACVDDFGVGSTGSGGAEQQVEGAETTLAPAPLLANLGKASANAYWMDLTMQVTFNGQERTLRETVALAASAGWRVVRVTKAPGSLFGHIVAVPAPLPPQKRARAGSGSAFFDVPSMSSAGKARGAGQRGGGKERDAEMEMERERELEMGMVERASSRCGTPTFGSRVDLPSVAEARARFGGAARRPFGSGARAPPPPPPLKQAVVLTGPPVRKKKPSPLSVVPSPSSPSPNLFRPVTSPRPQPQQSPAARRMSQAPLFRPQVQQVSSPAPRQVPPPSPMSPRHPLSRRSSYAHLHAPAPIPPLPQQHSPPAHTPTLRHAPSSPVLKPHLDRLQQQPPSPPSPAQQTRAPSLRHAPSSPVLKQHLERQQHPSPPSPLPLPSRIPALARRASHAQLQLPQTELRTRSGSVVHPAMVRAAGGISGLGALRSLRSSGGGSLDFGRSRRRGDGDADSESADDDLLSRRASPVLLPARSVLAAAARIEHGIPRSPSPDP</sequence>
<dbReference type="InterPro" id="IPR029063">
    <property type="entry name" value="SAM-dependent_MTases_sf"/>
</dbReference>
<evidence type="ECO:0000256" key="3">
    <source>
        <dbReference type="ARBA" id="ARBA00022691"/>
    </source>
</evidence>
<dbReference type="PANTHER" id="PTHR43712:SF2">
    <property type="entry name" value="O-METHYLTRANSFERASE CICE"/>
    <property type="match status" value="1"/>
</dbReference>
<dbReference type="EMBL" id="JARJLG010000026">
    <property type="protein sequence ID" value="KAJ7769225.1"/>
    <property type="molecule type" value="Genomic_DNA"/>
</dbReference>
<gene>
    <name evidence="6" type="ORF">DFH07DRAFT_1007117</name>
</gene>
<accession>A0AAD7NPN6</accession>
<dbReference type="GO" id="GO:0008171">
    <property type="term" value="F:O-methyltransferase activity"/>
    <property type="evidence" value="ECO:0007669"/>
    <property type="project" value="InterPro"/>
</dbReference>
<feature type="domain" description="O-methyltransferase C-terminal" evidence="5">
    <location>
        <begin position="464"/>
        <end position="582"/>
    </location>
</feature>
<comment type="caution">
    <text evidence="6">The sequence shown here is derived from an EMBL/GenBank/DDBJ whole genome shotgun (WGS) entry which is preliminary data.</text>
</comment>
<dbReference type="InterPro" id="IPR036388">
    <property type="entry name" value="WH-like_DNA-bd_sf"/>
</dbReference>
<feature type="region of interest" description="Disordered" evidence="4">
    <location>
        <begin position="284"/>
        <end position="330"/>
    </location>
</feature>
<feature type="compositionally biased region" description="Low complexity" evidence="4">
    <location>
        <begin position="842"/>
        <end position="853"/>
    </location>
</feature>
<dbReference type="Gene3D" id="1.10.10.10">
    <property type="entry name" value="Winged helix-like DNA-binding domain superfamily/Winged helix DNA-binding domain"/>
    <property type="match status" value="1"/>
</dbReference>
<name>A0AAD7NPN6_9AGAR</name>
<feature type="region of interest" description="Disordered" evidence="4">
    <location>
        <begin position="27"/>
        <end position="89"/>
    </location>
</feature>
<keyword evidence="2" id="KW-0808">Transferase</keyword>
<proteinExistence type="predicted"/>
<dbReference type="InterPro" id="IPR001077">
    <property type="entry name" value="COMT_C"/>
</dbReference>
<feature type="compositionally biased region" description="Basic and acidic residues" evidence="4">
    <location>
        <begin position="713"/>
        <end position="726"/>
    </location>
</feature>
<keyword evidence="1" id="KW-0489">Methyltransferase</keyword>
<feature type="compositionally biased region" description="Low complexity" evidence="4">
    <location>
        <begin position="766"/>
        <end position="775"/>
    </location>
</feature>
<feature type="compositionally biased region" description="Pro residues" evidence="4">
    <location>
        <begin position="854"/>
        <end position="864"/>
    </location>
</feature>
<dbReference type="AlphaFoldDB" id="A0AAD7NPN6"/>
<evidence type="ECO:0000313" key="7">
    <source>
        <dbReference type="Proteomes" id="UP001215280"/>
    </source>
</evidence>
<feature type="region of interest" description="Disordered" evidence="4">
    <location>
        <begin position="1012"/>
        <end position="1046"/>
    </location>
</feature>
<dbReference type="InterPro" id="IPR016461">
    <property type="entry name" value="COMT-like"/>
</dbReference>
<keyword evidence="3" id="KW-0949">S-adenosyl-L-methionine</keyword>
<dbReference type="SUPFAM" id="SSF53335">
    <property type="entry name" value="S-adenosyl-L-methionine-dependent methyltransferases"/>
    <property type="match status" value="1"/>
</dbReference>
<feature type="compositionally biased region" description="Low complexity" evidence="4">
    <location>
        <begin position="359"/>
        <end position="369"/>
    </location>
</feature>
<keyword evidence="7" id="KW-1185">Reference proteome</keyword>
<feature type="compositionally biased region" description="Basic and acidic residues" evidence="4">
    <location>
        <begin position="370"/>
        <end position="382"/>
    </location>
</feature>
<evidence type="ECO:0000313" key="6">
    <source>
        <dbReference type="EMBL" id="KAJ7769225.1"/>
    </source>
</evidence>
<protein>
    <recommendedName>
        <fullName evidence="5">O-methyltransferase C-terminal domain-containing protein</fullName>
    </recommendedName>
</protein>
<dbReference type="Proteomes" id="UP001215280">
    <property type="component" value="Unassembled WGS sequence"/>
</dbReference>
<feature type="compositionally biased region" description="Polar residues" evidence="4">
    <location>
        <begin position="317"/>
        <end position="327"/>
    </location>
</feature>
<feature type="compositionally biased region" description="Low complexity" evidence="4">
    <location>
        <begin position="284"/>
        <end position="313"/>
    </location>
</feature>
<dbReference type="Gene3D" id="3.40.50.150">
    <property type="entry name" value="Vaccinia Virus protein VP39"/>
    <property type="match status" value="1"/>
</dbReference>
<organism evidence="6 7">
    <name type="scientific">Mycena maculata</name>
    <dbReference type="NCBI Taxonomy" id="230809"/>
    <lineage>
        <taxon>Eukaryota</taxon>
        <taxon>Fungi</taxon>
        <taxon>Dikarya</taxon>
        <taxon>Basidiomycota</taxon>
        <taxon>Agaricomycotina</taxon>
        <taxon>Agaricomycetes</taxon>
        <taxon>Agaricomycetidae</taxon>
        <taxon>Agaricales</taxon>
        <taxon>Marasmiineae</taxon>
        <taxon>Mycenaceae</taxon>
        <taxon>Mycena</taxon>
    </lineage>
</organism>
<feature type="compositionally biased region" description="Pro residues" evidence="4">
    <location>
        <begin position="53"/>
        <end position="62"/>
    </location>
</feature>
<feature type="compositionally biased region" description="Polar residues" evidence="4">
    <location>
        <begin position="975"/>
        <end position="989"/>
    </location>
</feature>
<dbReference type="PANTHER" id="PTHR43712">
    <property type="entry name" value="PUTATIVE (AFU_ORTHOLOGUE AFUA_4G14580)-RELATED"/>
    <property type="match status" value="1"/>
</dbReference>